<organism evidence="7 8">
    <name type="scientific">Chitinophaga silvatica</name>
    <dbReference type="NCBI Taxonomy" id="2282649"/>
    <lineage>
        <taxon>Bacteria</taxon>
        <taxon>Pseudomonadati</taxon>
        <taxon>Bacteroidota</taxon>
        <taxon>Chitinophagia</taxon>
        <taxon>Chitinophagales</taxon>
        <taxon>Chitinophagaceae</taxon>
        <taxon>Chitinophaga</taxon>
    </lineage>
</organism>
<feature type="transmembrane region" description="Helical" evidence="6">
    <location>
        <begin position="328"/>
        <end position="347"/>
    </location>
</feature>
<evidence type="ECO:0000313" key="7">
    <source>
        <dbReference type="EMBL" id="RFS19570.1"/>
    </source>
</evidence>
<comment type="subcellular location">
    <subcellularLocation>
        <location evidence="1">Cell membrane</location>
        <topology evidence="1">Multi-pass membrane protein</topology>
    </subcellularLocation>
</comment>
<dbReference type="EMBL" id="QPMM01000013">
    <property type="protein sequence ID" value="RFS19570.1"/>
    <property type="molecule type" value="Genomic_DNA"/>
</dbReference>
<feature type="transmembrane region" description="Helical" evidence="6">
    <location>
        <begin position="178"/>
        <end position="199"/>
    </location>
</feature>
<accession>A0A3E1Y4B9</accession>
<dbReference type="GO" id="GO:0005886">
    <property type="term" value="C:plasma membrane"/>
    <property type="evidence" value="ECO:0007669"/>
    <property type="project" value="UniProtKB-SubCell"/>
</dbReference>
<feature type="transmembrane region" description="Helical" evidence="6">
    <location>
        <begin position="86"/>
        <end position="108"/>
    </location>
</feature>
<evidence type="ECO:0000256" key="1">
    <source>
        <dbReference type="ARBA" id="ARBA00004651"/>
    </source>
</evidence>
<feature type="transmembrane region" description="Helical" evidence="6">
    <location>
        <begin position="153"/>
        <end position="171"/>
    </location>
</feature>
<evidence type="ECO:0000256" key="5">
    <source>
        <dbReference type="ARBA" id="ARBA00023136"/>
    </source>
</evidence>
<feature type="transmembrane region" description="Helical" evidence="6">
    <location>
        <begin position="120"/>
        <end position="141"/>
    </location>
</feature>
<evidence type="ECO:0000313" key="8">
    <source>
        <dbReference type="Proteomes" id="UP000260644"/>
    </source>
</evidence>
<comment type="caution">
    <text evidence="7">The sequence shown here is derived from an EMBL/GenBank/DDBJ whole genome shotgun (WGS) entry which is preliminary data.</text>
</comment>
<protein>
    <recommendedName>
        <fullName evidence="9">Membrane protein involved in the export of O-antigen and teichoic acid</fullName>
    </recommendedName>
</protein>
<gene>
    <name evidence="7" type="ORF">DVR12_23360</name>
</gene>
<feature type="transmembrane region" description="Helical" evidence="6">
    <location>
        <begin position="21"/>
        <end position="43"/>
    </location>
</feature>
<dbReference type="RefSeq" id="WP_116978224.1">
    <property type="nucleotide sequence ID" value="NZ_QPMM01000013.1"/>
</dbReference>
<feature type="transmembrane region" description="Helical" evidence="6">
    <location>
        <begin position="393"/>
        <end position="411"/>
    </location>
</feature>
<keyword evidence="2" id="KW-1003">Cell membrane</keyword>
<evidence type="ECO:0000256" key="6">
    <source>
        <dbReference type="SAM" id="Phobius"/>
    </source>
</evidence>
<dbReference type="PANTHER" id="PTHR30250:SF11">
    <property type="entry name" value="O-ANTIGEN TRANSPORTER-RELATED"/>
    <property type="match status" value="1"/>
</dbReference>
<keyword evidence="5 6" id="KW-0472">Membrane</keyword>
<evidence type="ECO:0000256" key="3">
    <source>
        <dbReference type="ARBA" id="ARBA00022692"/>
    </source>
</evidence>
<keyword evidence="8" id="KW-1185">Reference proteome</keyword>
<reference evidence="7 8" key="1">
    <citation type="submission" date="2018-07" db="EMBL/GenBank/DDBJ databases">
        <title>Chitinophaga K2CV101002-2 sp. nov., isolated from a monsoon evergreen broad-leaved forest soil.</title>
        <authorList>
            <person name="Lv Y."/>
        </authorList>
    </citation>
    <scope>NUCLEOTIDE SEQUENCE [LARGE SCALE GENOMIC DNA]</scope>
    <source>
        <strain evidence="7 8">GDMCC 1.1288</strain>
    </source>
</reference>
<evidence type="ECO:0000256" key="4">
    <source>
        <dbReference type="ARBA" id="ARBA00022989"/>
    </source>
</evidence>
<dbReference type="PANTHER" id="PTHR30250">
    <property type="entry name" value="PST FAMILY PREDICTED COLANIC ACID TRANSPORTER"/>
    <property type="match status" value="1"/>
</dbReference>
<name>A0A3E1Y4B9_9BACT</name>
<keyword evidence="3 6" id="KW-0812">Transmembrane</keyword>
<proteinExistence type="predicted"/>
<dbReference type="InterPro" id="IPR050833">
    <property type="entry name" value="Poly_Biosynth_Transport"/>
</dbReference>
<dbReference type="Proteomes" id="UP000260644">
    <property type="component" value="Unassembled WGS sequence"/>
</dbReference>
<keyword evidence="4 6" id="KW-1133">Transmembrane helix</keyword>
<evidence type="ECO:0000256" key="2">
    <source>
        <dbReference type="ARBA" id="ARBA00022475"/>
    </source>
</evidence>
<dbReference type="AlphaFoldDB" id="A0A3E1Y4B9"/>
<dbReference type="Pfam" id="PF13440">
    <property type="entry name" value="Polysacc_synt_3"/>
    <property type="match status" value="1"/>
</dbReference>
<dbReference type="OrthoDB" id="629958at2"/>
<feature type="transmembrane region" description="Helical" evidence="6">
    <location>
        <begin position="297"/>
        <end position="316"/>
    </location>
</feature>
<feature type="transmembrane region" description="Helical" evidence="6">
    <location>
        <begin position="368"/>
        <end position="387"/>
    </location>
</feature>
<evidence type="ECO:0008006" key="9">
    <source>
        <dbReference type="Google" id="ProtNLM"/>
    </source>
</evidence>
<sequence>MGFNISAILKNRHLHSLMGNVVMAFFNVLSFALLVRILLPVAFGEWVLFLATYNILDQIRTALLQSGIIRFCAGTDTDNYNQVTGAAWYVALLLTGTYIILSTILFAFSGNLFSPTWHFFLGSLGIMTLLSLPFNMTTWLLQANQRFDKIVQVRVMQNGSYLILLIVLYLLQQLNLHTVVYAYAISLLLTSIYCMFFRWTALHTLKHRNTAKMKEIFKYGQSIVGSMLSSALLNYSDNLVLRTMISPAAVAVYSIPQKFMEVIEIILRSFVATAQPTLSEEANRGNWKNVAKAFSKYTGTVTILILPFIIFLLLFINPLVKLLASSSYLSAQGIIIIFLVSAILYPIDRFIGVTLDMINKPNINFYKNLLRLCLNVILDISLVWMFADIKSVAIASSLNLIFAVVLGYFLLKRYLPDLHTSNIWQLGWQECKQLLNKAKGIGVRFKSNQS</sequence>